<dbReference type="AlphaFoldDB" id="A0AAD0HMZ7"/>
<evidence type="ECO:0000256" key="7">
    <source>
        <dbReference type="ARBA" id="ARBA00022840"/>
    </source>
</evidence>
<sequence>MFAEKSTALQRHGKRYMLAGKKVMFLKPSLDNRYSEDFIVTHDGKKVEAINIKITNKGEMCIPFHLLNEADVVCIDEVQFFPSQMIDHIERLIEQGKKVFAAGLDMDRYGKPFGIVPYLMAKADHVIKHHAVCVFCGEDAWVSLEVSNDSNTQVKVGNDYKPACRQCAYERGVK</sequence>
<organism evidence="12 13">
    <name type="scientific">Bacillus pumilus</name>
    <name type="common">Bacillus mesentericus</name>
    <dbReference type="NCBI Taxonomy" id="1408"/>
    <lineage>
        <taxon>Bacteria</taxon>
        <taxon>Bacillati</taxon>
        <taxon>Bacillota</taxon>
        <taxon>Bacilli</taxon>
        <taxon>Bacillales</taxon>
        <taxon>Bacillaceae</taxon>
        <taxon>Bacillus</taxon>
    </lineage>
</organism>
<dbReference type="GO" id="GO:0046104">
    <property type="term" value="P:thymidine metabolic process"/>
    <property type="evidence" value="ECO:0007669"/>
    <property type="project" value="TreeGrafter"/>
</dbReference>
<dbReference type="Pfam" id="PF00265">
    <property type="entry name" value="TK"/>
    <property type="match status" value="1"/>
</dbReference>
<dbReference type="Proteomes" id="UP000264960">
    <property type="component" value="Chromosome"/>
</dbReference>
<name>A0AAD0HMZ7_BACPU</name>
<evidence type="ECO:0000256" key="11">
    <source>
        <dbReference type="RuleBase" id="RU004165"/>
    </source>
</evidence>
<reference evidence="12 13" key="1">
    <citation type="submission" date="2018-02" db="EMBL/GenBank/DDBJ databases">
        <title>The complete genome of two Bacillus pumilus strains from Cuatro Cienegas, Coahuila, Mexico.</title>
        <authorList>
            <person name="Zarza E."/>
            <person name="Alcaraz L.D."/>
            <person name="Aguilar-Salinas B."/>
            <person name="Islas A."/>
            <person name="Olmedo-Alvarez G."/>
        </authorList>
    </citation>
    <scope>NUCLEOTIDE SEQUENCE [LARGE SCALE GENOMIC DNA]</scope>
    <source>
        <strain evidence="12 13">145</strain>
    </source>
</reference>
<evidence type="ECO:0000256" key="10">
    <source>
        <dbReference type="RuleBase" id="RU000544"/>
    </source>
</evidence>
<dbReference type="InterPro" id="IPR001267">
    <property type="entry name" value="Thymidine_kinase"/>
</dbReference>
<dbReference type="EMBL" id="CP027116">
    <property type="protein sequence ID" value="AVM24203.1"/>
    <property type="molecule type" value="Genomic_DNA"/>
</dbReference>
<dbReference type="InterPro" id="IPR027417">
    <property type="entry name" value="P-loop_NTPase"/>
</dbReference>
<accession>A0AAD0HMZ7</accession>
<evidence type="ECO:0000256" key="3">
    <source>
        <dbReference type="ARBA" id="ARBA00022634"/>
    </source>
</evidence>
<evidence type="ECO:0000256" key="9">
    <source>
        <dbReference type="PIRSR" id="PIRSR035805-2"/>
    </source>
</evidence>
<evidence type="ECO:0000313" key="12">
    <source>
        <dbReference type="EMBL" id="AVM24203.1"/>
    </source>
</evidence>
<keyword evidence="6 10" id="KW-0418">Kinase</keyword>
<comment type="catalytic activity">
    <reaction evidence="10">
        <text>thymidine + ATP = dTMP + ADP + H(+)</text>
        <dbReference type="Rhea" id="RHEA:19129"/>
        <dbReference type="ChEBI" id="CHEBI:15378"/>
        <dbReference type="ChEBI" id="CHEBI:17748"/>
        <dbReference type="ChEBI" id="CHEBI:30616"/>
        <dbReference type="ChEBI" id="CHEBI:63528"/>
        <dbReference type="ChEBI" id="CHEBI:456216"/>
        <dbReference type="EC" id="2.7.1.21"/>
    </reaction>
</comment>
<protein>
    <recommendedName>
        <fullName evidence="2 10">Thymidine kinase</fullName>
        <ecNumber evidence="2 10">2.7.1.21</ecNumber>
    </recommendedName>
</protein>
<dbReference type="PANTHER" id="PTHR11441">
    <property type="entry name" value="THYMIDINE KINASE"/>
    <property type="match status" value="1"/>
</dbReference>
<dbReference type="SUPFAM" id="SSF57716">
    <property type="entry name" value="Glucocorticoid receptor-like (DNA-binding domain)"/>
    <property type="match status" value="1"/>
</dbReference>
<evidence type="ECO:0000313" key="13">
    <source>
        <dbReference type="Proteomes" id="UP000264960"/>
    </source>
</evidence>
<evidence type="ECO:0000256" key="1">
    <source>
        <dbReference type="ARBA" id="ARBA00007587"/>
    </source>
</evidence>
<gene>
    <name evidence="12" type="ORF">C5695_10265</name>
</gene>
<dbReference type="PIRSF" id="PIRSF035805">
    <property type="entry name" value="TK_cell"/>
    <property type="match status" value="1"/>
</dbReference>
<feature type="active site" description="Proton acceptor" evidence="8">
    <location>
        <position position="77"/>
    </location>
</feature>
<keyword evidence="7 10" id="KW-0067">ATP-binding</keyword>
<dbReference type="PANTHER" id="PTHR11441:SF0">
    <property type="entry name" value="THYMIDINE KINASE, CYTOSOLIC"/>
    <property type="match status" value="1"/>
</dbReference>
<evidence type="ECO:0000256" key="8">
    <source>
        <dbReference type="PIRSR" id="PIRSR035805-1"/>
    </source>
</evidence>
<evidence type="ECO:0000256" key="5">
    <source>
        <dbReference type="ARBA" id="ARBA00022741"/>
    </source>
</evidence>
<dbReference type="GO" id="GO:0004797">
    <property type="term" value="F:thymidine kinase activity"/>
    <property type="evidence" value="ECO:0007669"/>
    <property type="project" value="UniProtKB-EC"/>
</dbReference>
<comment type="similarity">
    <text evidence="1 11">Belongs to the thymidine kinase family.</text>
</comment>
<dbReference type="GO" id="GO:0071897">
    <property type="term" value="P:DNA biosynthetic process"/>
    <property type="evidence" value="ECO:0007669"/>
    <property type="project" value="UniProtKB-KW"/>
</dbReference>
<evidence type="ECO:0000256" key="4">
    <source>
        <dbReference type="ARBA" id="ARBA00022679"/>
    </source>
</evidence>
<dbReference type="SUPFAM" id="SSF52540">
    <property type="entry name" value="P-loop containing nucleoside triphosphate hydrolases"/>
    <property type="match status" value="1"/>
</dbReference>
<evidence type="ECO:0000256" key="6">
    <source>
        <dbReference type="ARBA" id="ARBA00022777"/>
    </source>
</evidence>
<dbReference type="GO" id="GO:0005524">
    <property type="term" value="F:ATP binding"/>
    <property type="evidence" value="ECO:0007669"/>
    <property type="project" value="UniProtKB-KW"/>
</dbReference>
<feature type="binding site" evidence="9">
    <location>
        <position position="160"/>
    </location>
    <ligand>
        <name>substrate</name>
    </ligand>
</feature>
<keyword evidence="5 10" id="KW-0547">Nucleotide-binding</keyword>
<dbReference type="EC" id="2.7.1.21" evidence="2 10"/>
<dbReference type="Gene3D" id="3.40.50.300">
    <property type="entry name" value="P-loop containing nucleotide triphosphate hydrolases"/>
    <property type="match status" value="1"/>
</dbReference>
<keyword evidence="4 10" id="KW-0808">Transferase</keyword>
<feature type="binding site" evidence="9">
    <location>
        <begin position="154"/>
        <end position="157"/>
    </location>
    <ligand>
        <name>substrate</name>
    </ligand>
</feature>
<evidence type="ECO:0000256" key="2">
    <source>
        <dbReference type="ARBA" id="ARBA00012118"/>
    </source>
</evidence>
<proteinExistence type="inferred from homology"/>
<dbReference type="Gene3D" id="3.30.60.20">
    <property type="match status" value="1"/>
</dbReference>
<keyword evidence="3 10" id="KW-0237">DNA synthesis</keyword>